<dbReference type="GO" id="GO:0016887">
    <property type="term" value="F:ATP hydrolysis activity"/>
    <property type="evidence" value="ECO:0007669"/>
    <property type="project" value="InterPro"/>
</dbReference>
<dbReference type="Gene3D" id="2.70.50.60">
    <property type="entry name" value="abc- transporter (atp binding component) like domain"/>
    <property type="match status" value="1"/>
</dbReference>
<evidence type="ECO:0000256" key="2">
    <source>
        <dbReference type="ARBA" id="ARBA00022448"/>
    </source>
</evidence>
<feature type="domain" description="ABC transporter" evidence="5">
    <location>
        <begin position="29"/>
        <end position="260"/>
    </location>
</feature>
<keyword evidence="2" id="KW-0813">Transport</keyword>
<evidence type="ECO:0000259" key="5">
    <source>
        <dbReference type="PROSITE" id="PS50893"/>
    </source>
</evidence>
<dbReference type="PROSITE" id="PS50893">
    <property type="entry name" value="ABC_TRANSPORTER_2"/>
    <property type="match status" value="1"/>
</dbReference>
<sequence>MSTDISESTPVDTRPNIVEIDNVAKRFTIRKDNSLKERIVTLGRAGKRHKEDFWALNGVSIDIKAGTTVGLIGHNGSGKSTLLKVIGGIIDPTKGSVKRRGRIAALLELGAGFHPDLTGRENVFLNASILGLSREETEEKFDSILAFSGIGDFIDTQVKFYSSGMYVRLAFSVAVHTDPDLLLVDEVLAVGDEAFQRKCLDKIRSFQQEGRTIILVTHSLGQVVELCDRAILLNQGQVVLDGNPREAVADFRDILEGRRLREKEQEQETAKEKHEEVAPIDEGTVVGVTAFAAGHAVGDPVAPGADLKIRVELEHPTGLTDWVCAIQIDNELGQVAYGTTSKRLGIELQPLRGRRTVELTLHDVNLGTGKYFINASLMDMSGRHLHDLPQATSFNTPDYPLAVGIVHARPEMAELS</sequence>
<name>A0A1T5KGH6_9MICO</name>
<evidence type="ECO:0000313" key="6">
    <source>
        <dbReference type="EMBL" id="SKC62824.1"/>
    </source>
</evidence>
<dbReference type="SMART" id="SM00382">
    <property type="entry name" value="AAA"/>
    <property type="match status" value="1"/>
</dbReference>
<comment type="similarity">
    <text evidence="1">Belongs to the ABC transporter superfamily.</text>
</comment>
<dbReference type="InterPro" id="IPR029439">
    <property type="entry name" value="Wzt_C"/>
</dbReference>
<dbReference type="GO" id="GO:0005524">
    <property type="term" value="F:ATP binding"/>
    <property type="evidence" value="ECO:0007669"/>
    <property type="project" value="UniProtKB-KW"/>
</dbReference>
<dbReference type="Gene3D" id="3.40.50.300">
    <property type="entry name" value="P-loop containing nucleotide triphosphate hydrolases"/>
    <property type="match status" value="1"/>
</dbReference>
<dbReference type="InterPro" id="IPR050683">
    <property type="entry name" value="Bact_Polysacc_Export_ATP-bd"/>
</dbReference>
<gene>
    <name evidence="6" type="ORF">SAMN06309945_2214</name>
</gene>
<dbReference type="Pfam" id="PF00005">
    <property type="entry name" value="ABC_tran"/>
    <property type="match status" value="1"/>
</dbReference>
<dbReference type="GO" id="GO:0140359">
    <property type="term" value="F:ABC-type transporter activity"/>
    <property type="evidence" value="ECO:0007669"/>
    <property type="project" value="InterPro"/>
</dbReference>
<dbReference type="CDD" id="cd03220">
    <property type="entry name" value="ABC_KpsT_Wzt"/>
    <property type="match status" value="1"/>
</dbReference>
<evidence type="ECO:0000256" key="3">
    <source>
        <dbReference type="ARBA" id="ARBA00022741"/>
    </source>
</evidence>
<dbReference type="Proteomes" id="UP000190857">
    <property type="component" value="Unassembled WGS sequence"/>
</dbReference>
<proteinExistence type="inferred from homology"/>
<protein>
    <submittedName>
        <fullName evidence="6">ABC-2 type transport system ATP-binding protein</fullName>
    </submittedName>
</protein>
<dbReference type="GO" id="GO:0016020">
    <property type="term" value="C:membrane"/>
    <property type="evidence" value="ECO:0007669"/>
    <property type="project" value="InterPro"/>
</dbReference>
<dbReference type="OrthoDB" id="9778870at2"/>
<dbReference type="RefSeq" id="WP_079728267.1">
    <property type="nucleotide sequence ID" value="NZ_FUZP01000002.1"/>
</dbReference>
<dbReference type="EMBL" id="FUZP01000002">
    <property type="protein sequence ID" value="SKC62824.1"/>
    <property type="molecule type" value="Genomic_DNA"/>
</dbReference>
<dbReference type="SUPFAM" id="SSF52540">
    <property type="entry name" value="P-loop containing nucleoside triphosphate hydrolases"/>
    <property type="match status" value="1"/>
</dbReference>
<dbReference type="InterPro" id="IPR027417">
    <property type="entry name" value="P-loop_NTPase"/>
</dbReference>
<dbReference type="STRING" id="123320.SAMN06309945_2214"/>
<keyword evidence="3" id="KW-0547">Nucleotide-binding</keyword>
<dbReference type="InterPro" id="IPR003439">
    <property type="entry name" value="ABC_transporter-like_ATP-bd"/>
</dbReference>
<dbReference type="InterPro" id="IPR003593">
    <property type="entry name" value="AAA+_ATPase"/>
</dbReference>
<organism evidence="6 7">
    <name type="scientific">Okibacterium fritillariae</name>
    <dbReference type="NCBI Taxonomy" id="123320"/>
    <lineage>
        <taxon>Bacteria</taxon>
        <taxon>Bacillati</taxon>
        <taxon>Actinomycetota</taxon>
        <taxon>Actinomycetes</taxon>
        <taxon>Micrococcales</taxon>
        <taxon>Microbacteriaceae</taxon>
        <taxon>Okibacterium</taxon>
    </lineage>
</organism>
<evidence type="ECO:0000313" key="7">
    <source>
        <dbReference type="Proteomes" id="UP000190857"/>
    </source>
</evidence>
<dbReference type="Pfam" id="PF14524">
    <property type="entry name" value="Wzt_C"/>
    <property type="match status" value="1"/>
</dbReference>
<evidence type="ECO:0000256" key="1">
    <source>
        <dbReference type="ARBA" id="ARBA00005417"/>
    </source>
</evidence>
<dbReference type="PANTHER" id="PTHR46743:SF2">
    <property type="entry name" value="TEICHOIC ACIDS EXPORT ATP-BINDING PROTEIN TAGH"/>
    <property type="match status" value="1"/>
</dbReference>
<keyword evidence="4 6" id="KW-0067">ATP-binding</keyword>
<keyword evidence="7" id="KW-1185">Reference proteome</keyword>
<dbReference type="PANTHER" id="PTHR46743">
    <property type="entry name" value="TEICHOIC ACIDS EXPORT ATP-BINDING PROTEIN TAGH"/>
    <property type="match status" value="1"/>
</dbReference>
<evidence type="ECO:0000256" key="4">
    <source>
        <dbReference type="ARBA" id="ARBA00022840"/>
    </source>
</evidence>
<reference evidence="6 7" key="1">
    <citation type="submission" date="2017-02" db="EMBL/GenBank/DDBJ databases">
        <authorList>
            <person name="Peterson S.W."/>
        </authorList>
    </citation>
    <scope>NUCLEOTIDE SEQUENCE [LARGE SCALE GENOMIC DNA]</scope>
    <source>
        <strain evidence="6 7">VKM Ac-2059</strain>
    </source>
</reference>
<dbReference type="AlphaFoldDB" id="A0A1T5KGH6"/>
<accession>A0A1T5KGH6</accession>
<dbReference type="CDD" id="cd10147">
    <property type="entry name" value="Wzt_C-like"/>
    <property type="match status" value="1"/>
</dbReference>
<dbReference type="InterPro" id="IPR015860">
    <property type="entry name" value="ABC_transpr_TagH-like"/>
</dbReference>